<dbReference type="EMBL" id="JBEDNZ010000008">
    <property type="protein sequence ID" value="KAL0839582.1"/>
    <property type="molecule type" value="Genomic_DNA"/>
</dbReference>
<reference evidence="4 5" key="1">
    <citation type="submission" date="2024-06" db="EMBL/GenBank/DDBJ databases">
        <title>A chromosome-level genome assembly of beet webworm, Loxostege sticticalis.</title>
        <authorList>
            <person name="Zhang Y."/>
        </authorList>
    </citation>
    <scope>NUCLEOTIDE SEQUENCE [LARGE SCALE GENOMIC DNA]</scope>
    <source>
        <strain evidence="3">AQ026</strain>
        <strain evidence="2">AQ028</strain>
        <tissue evidence="2">Male pupae</tissue>
        <tissue evidence="3">Whole body</tissue>
    </source>
</reference>
<dbReference type="InterPro" id="IPR029027">
    <property type="entry name" value="Single_a-helix_sf"/>
</dbReference>
<comment type="caution">
    <text evidence="2">The sequence shown here is derived from an EMBL/GenBank/DDBJ whole genome shotgun (WGS) entry which is preliminary data.</text>
</comment>
<dbReference type="SUPFAM" id="SSF81518">
    <property type="entry name" value="Subunit XI (6.4 kDa protein) of cytochrome bc1 complex (Ubiquinol-cytochrome c reductase)"/>
    <property type="match status" value="1"/>
</dbReference>
<evidence type="ECO:0000313" key="5">
    <source>
        <dbReference type="Proteomes" id="UP001549921"/>
    </source>
</evidence>
<dbReference type="Gene3D" id="1.20.5.220">
    <property type="match status" value="1"/>
</dbReference>
<evidence type="ECO:0008006" key="6">
    <source>
        <dbReference type="Google" id="ProtNLM"/>
    </source>
</evidence>
<evidence type="ECO:0000313" key="2">
    <source>
        <dbReference type="EMBL" id="KAL0839582.1"/>
    </source>
</evidence>
<feature type="transmembrane region" description="Helical" evidence="1">
    <location>
        <begin position="12"/>
        <end position="32"/>
    </location>
</feature>
<protein>
    <recommendedName>
        <fullName evidence="6">Cytochrome b-c1 complex subunit 10</fullName>
    </recommendedName>
</protein>
<sequence length="59" mass="6679">MVLGKKQVEQLTAFTATGIFFGLASFVGMVYFTDWRAVVGYLPYYNGKFRGEKKKEGCE</sequence>
<dbReference type="PANTHER" id="PTHR15420">
    <property type="entry name" value="UBIQUINOL-CYTOCHROME C REDUCTASE COMPLEX 6.4 KD PROTEIN"/>
    <property type="match status" value="1"/>
</dbReference>
<dbReference type="Proteomes" id="UP001549920">
    <property type="component" value="Unassembled WGS sequence"/>
</dbReference>
<accession>A0ABD0T889</accession>
<dbReference type="PANTHER" id="PTHR15420:SF2">
    <property type="entry name" value="CYTOCHROME B-C1 COMPLEX SUBUNIT 10"/>
    <property type="match status" value="1"/>
</dbReference>
<dbReference type="AlphaFoldDB" id="A0ABD0T889"/>
<organism evidence="2 5">
    <name type="scientific">Loxostege sticticalis</name>
    <name type="common">Beet webworm moth</name>
    <dbReference type="NCBI Taxonomy" id="481309"/>
    <lineage>
        <taxon>Eukaryota</taxon>
        <taxon>Metazoa</taxon>
        <taxon>Ecdysozoa</taxon>
        <taxon>Arthropoda</taxon>
        <taxon>Hexapoda</taxon>
        <taxon>Insecta</taxon>
        <taxon>Pterygota</taxon>
        <taxon>Neoptera</taxon>
        <taxon>Endopterygota</taxon>
        <taxon>Lepidoptera</taxon>
        <taxon>Glossata</taxon>
        <taxon>Ditrysia</taxon>
        <taxon>Pyraloidea</taxon>
        <taxon>Crambidae</taxon>
        <taxon>Pyraustinae</taxon>
        <taxon>Loxostege</taxon>
    </lineage>
</organism>
<dbReference type="InterPro" id="IPR015089">
    <property type="entry name" value="UQCR"/>
</dbReference>
<dbReference type="Pfam" id="PF08997">
    <property type="entry name" value="UCR_6-4kD"/>
    <property type="match status" value="1"/>
</dbReference>
<proteinExistence type="predicted"/>
<keyword evidence="1" id="KW-0472">Membrane</keyword>
<name>A0ABD0T889_LOXSC</name>
<evidence type="ECO:0000256" key="1">
    <source>
        <dbReference type="SAM" id="Phobius"/>
    </source>
</evidence>
<dbReference type="Proteomes" id="UP001549921">
    <property type="component" value="Unassembled WGS sequence"/>
</dbReference>
<keyword evidence="1" id="KW-1133">Transmembrane helix</keyword>
<evidence type="ECO:0000313" key="4">
    <source>
        <dbReference type="Proteomes" id="UP001549920"/>
    </source>
</evidence>
<gene>
    <name evidence="3" type="ORF">ABMA27_015993</name>
    <name evidence="2" type="ORF">ABMA28_016272</name>
</gene>
<keyword evidence="1" id="KW-0812">Transmembrane</keyword>
<evidence type="ECO:0000313" key="3">
    <source>
        <dbReference type="EMBL" id="KAL0883929.1"/>
    </source>
</evidence>
<keyword evidence="4" id="KW-1185">Reference proteome</keyword>
<dbReference type="EMBL" id="JBEUOH010000008">
    <property type="protein sequence ID" value="KAL0883929.1"/>
    <property type="molecule type" value="Genomic_DNA"/>
</dbReference>